<gene>
    <name evidence="2" type="ORF">PICMEDRAFT_16465</name>
</gene>
<dbReference type="STRING" id="763406.A0A1E3NM04"/>
<dbReference type="RefSeq" id="XP_019017731.1">
    <property type="nucleotide sequence ID" value="XM_019161219.1"/>
</dbReference>
<organism evidence="2 3">
    <name type="scientific">Pichia membranifaciens NRRL Y-2026</name>
    <dbReference type="NCBI Taxonomy" id="763406"/>
    <lineage>
        <taxon>Eukaryota</taxon>
        <taxon>Fungi</taxon>
        <taxon>Dikarya</taxon>
        <taxon>Ascomycota</taxon>
        <taxon>Saccharomycotina</taxon>
        <taxon>Pichiomycetes</taxon>
        <taxon>Pichiales</taxon>
        <taxon>Pichiaceae</taxon>
        <taxon>Pichia</taxon>
    </lineage>
</organism>
<accession>A0A1E3NM04</accession>
<feature type="chain" id="PRO_5009133432" description="AMP-dependent synthetase/ligase domain-containing protein" evidence="1">
    <location>
        <begin position="23"/>
        <end position="501"/>
    </location>
</feature>
<keyword evidence="1" id="KW-0732">Signal</keyword>
<keyword evidence="3" id="KW-1185">Reference proteome</keyword>
<name>A0A1E3NM04_9ASCO</name>
<feature type="signal peptide" evidence="1">
    <location>
        <begin position="1"/>
        <end position="22"/>
    </location>
</feature>
<dbReference type="EMBL" id="KV454003">
    <property type="protein sequence ID" value="ODQ46618.1"/>
    <property type="molecule type" value="Genomic_DNA"/>
</dbReference>
<proteinExistence type="predicted"/>
<evidence type="ECO:0008006" key="4">
    <source>
        <dbReference type="Google" id="ProtNLM"/>
    </source>
</evidence>
<evidence type="ECO:0000256" key="1">
    <source>
        <dbReference type="SAM" id="SignalP"/>
    </source>
</evidence>
<evidence type="ECO:0000313" key="2">
    <source>
        <dbReference type="EMBL" id="ODQ46618.1"/>
    </source>
</evidence>
<sequence>MWASLFIILGLSSLYILYHHFARELQEVDPILLNHQTSISETRKSSESAVYRSVDVPHGVTVTRGLSLRNGYKIRDGCLKDIWYLALNNHQTKIAFGDKSFTLGQVNSILHLIAQNLEQKNVQKVVVLGRLNESPELALVIMTCFFITDITVVLCNSFNDVNAIHNTPNGILVTNSSFIDKIPQKMFSEVIGINVNGGLSSNTSSTHFTQILDIGQDIESSTDFLYNPDTDFAKVNNHPYSFVSKGTETRFFQVNFVSAVAAKVMSIPSPLSWNEKDSLLLSYTTQSFSSTNILFGLCCGLISNIGSIQIIDPKNIGTLKDLSTYKPTVLCIDSHILKTLCSSTKKSFWQSFKLQRSEYLNSLGYFNSFGKIEKSLHLKMVYACQLSPVLSSFICNFCKSILGCRIVREVYTNYSIGPILKTNIYDFRIVQNRNLALLGVPANSVELKTVNPAEGESRGKLQVRGMSIGKGDHLVPDDEYWVDAGLEGSFARDGCFYSDFQ</sequence>
<protein>
    <recommendedName>
        <fullName evidence="4">AMP-dependent synthetase/ligase domain-containing protein</fullName>
    </recommendedName>
</protein>
<evidence type="ECO:0000313" key="3">
    <source>
        <dbReference type="Proteomes" id="UP000094455"/>
    </source>
</evidence>
<reference evidence="2 3" key="1">
    <citation type="journal article" date="2016" name="Proc. Natl. Acad. Sci. U.S.A.">
        <title>Comparative genomics of biotechnologically important yeasts.</title>
        <authorList>
            <person name="Riley R."/>
            <person name="Haridas S."/>
            <person name="Wolfe K.H."/>
            <person name="Lopes M.R."/>
            <person name="Hittinger C.T."/>
            <person name="Goeker M."/>
            <person name="Salamov A.A."/>
            <person name="Wisecaver J.H."/>
            <person name="Long T.M."/>
            <person name="Calvey C.H."/>
            <person name="Aerts A.L."/>
            <person name="Barry K.W."/>
            <person name="Choi C."/>
            <person name="Clum A."/>
            <person name="Coughlan A.Y."/>
            <person name="Deshpande S."/>
            <person name="Douglass A.P."/>
            <person name="Hanson S.J."/>
            <person name="Klenk H.-P."/>
            <person name="LaButti K.M."/>
            <person name="Lapidus A."/>
            <person name="Lindquist E.A."/>
            <person name="Lipzen A.M."/>
            <person name="Meier-Kolthoff J.P."/>
            <person name="Ohm R.A."/>
            <person name="Otillar R.P."/>
            <person name="Pangilinan J.L."/>
            <person name="Peng Y."/>
            <person name="Rokas A."/>
            <person name="Rosa C.A."/>
            <person name="Scheuner C."/>
            <person name="Sibirny A.A."/>
            <person name="Slot J.C."/>
            <person name="Stielow J.B."/>
            <person name="Sun H."/>
            <person name="Kurtzman C.P."/>
            <person name="Blackwell M."/>
            <person name="Grigoriev I.V."/>
            <person name="Jeffries T.W."/>
        </authorList>
    </citation>
    <scope>NUCLEOTIDE SEQUENCE [LARGE SCALE GENOMIC DNA]</scope>
    <source>
        <strain evidence="2 3">NRRL Y-2026</strain>
    </source>
</reference>
<dbReference type="OrthoDB" id="4138492at2759"/>
<dbReference type="GeneID" id="30177906"/>
<dbReference type="AlphaFoldDB" id="A0A1E3NM04"/>
<dbReference type="Proteomes" id="UP000094455">
    <property type="component" value="Unassembled WGS sequence"/>
</dbReference>